<feature type="binding site" evidence="3">
    <location>
        <position position="102"/>
    </location>
    <ligand>
        <name>Mn(2+)</name>
        <dbReference type="ChEBI" id="CHEBI:29035"/>
        <label>2</label>
    </ligand>
</feature>
<comment type="caution">
    <text evidence="5">The sequence shown here is derived from an EMBL/GenBank/DDBJ whole genome shotgun (WGS) entry which is preliminary data.</text>
</comment>
<dbReference type="InterPro" id="IPR017439">
    <property type="entry name" value="Amidohydrolase"/>
</dbReference>
<feature type="binding site" evidence="3">
    <location>
        <position position="357"/>
    </location>
    <ligand>
        <name>Mn(2+)</name>
        <dbReference type="ChEBI" id="CHEBI:29035"/>
        <label>2</label>
    </ligand>
</feature>
<dbReference type="FunFam" id="3.30.70.360:FF:000014">
    <property type="entry name" value="N-acyl-L-amino acid amidohydrolase"/>
    <property type="match status" value="1"/>
</dbReference>
<dbReference type="EC" id="3.-.-.-" evidence="5"/>
<dbReference type="GO" id="GO:0016787">
    <property type="term" value="F:hydrolase activity"/>
    <property type="evidence" value="ECO:0007669"/>
    <property type="project" value="UniProtKB-KW"/>
</dbReference>
<dbReference type="Pfam" id="PF07687">
    <property type="entry name" value="M20_dimer"/>
    <property type="match status" value="1"/>
</dbReference>
<dbReference type="Gene3D" id="3.40.630.10">
    <property type="entry name" value="Zn peptidases"/>
    <property type="match status" value="1"/>
</dbReference>
<dbReference type="InterPro" id="IPR036264">
    <property type="entry name" value="Bact_exopeptidase_dim_dom"/>
</dbReference>
<evidence type="ECO:0000313" key="6">
    <source>
        <dbReference type="Proteomes" id="UP000239706"/>
    </source>
</evidence>
<feature type="domain" description="Peptidase M20 dimerisation" evidence="4">
    <location>
        <begin position="184"/>
        <end position="264"/>
    </location>
</feature>
<dbReference type="PANTHER" id="PTHR11014:SF63">
    <property type="entry name" value="METALLOPEPTIDASE, PUTATIVE (AFU_ORTHOLOGUE AFUA_6G09600)-RELATED"/>
    <property type="match status" value="1"/>
</dbReference>
<dbReference type="Proteomes" id="UP000239706">
    <property type="component" value="Unassembled WGS sequence"/>
</dbReference>
<gene>
    <name evidence="5" type="primary">yxeP_1</name>
    <name evidence="5" type="ORF">CLLI_01370</name>
</gene>
<comment type="cofactor">
    <cofactor evidence="3">
        <name>Mn(2+)</name>
        <dbReference type="ChEBI" id="CHEBI:29035"/>
    </cofactor>
    <text evidence="3">The Mn(2+) ion enhances activity.</text>
</comment>
<proteinExistence type="inferred from homology"/>
<organism evidence="5 6">
    <name type="scientific">Clostridium liquoris</name>
    <dbReference type="NCBI Taxonomy" id="1289519"/>
    <lineage>
        <taxon>Bacteria</taxon>
        <taxon>Bacillati</taxon>
        <taxon>Bacillota</taxon>
        <taxon>Clostridia</taxon>
        <taxon>Eubacteriales</taxon>
        <taxon>Clostridiaceae</taxon>
        <taxon>Clostridium</taxon>
    </lineage>
</organism>
<protein>
    <submittedName>
        <fullName evidence="5">Putative hydrolase YxeP</fullName>
        <ecNumber evidence="5">3.-.-.-</ecNumber>
    </submittedName>
</protein>
<feature type="binding site" evidence="3">
    <location>
        <position position="136"/>
    </location>
    <ligand>
        <name>Mn(2+)</name>
        <dbReference type="ChEBI" id="CHEBI:29035"/>
        <label>2</label>
    </ligand>
</feature>
<dbReference type="SUPFAM" id="SSF55031">
    <property type="entry name" value="Bacterial exopeptidase dimerisation domain"/>
    <property type="match status" value="1"/>
</dbReference>
<dbReference type="OrthoDB" id="9776731at2"/>
<dbReference type="PANTHER" id="PTHR11014">
    <property type="entry name" value="PEPTIDASE M20 FAMILY MEMBER"/>
    <property type="match status" value="1"/>
</dbReference>
<evidence type="ECO:0000256" key="2">
    <source>
        <dbReference type="ARBA" id="ARBA00022801"/>
    </source>
</evidence>
<dbReference type="SUPFAM" id="SSF53187">
    <property type="entry name" value="Zn-dependent exopeptidases"/>
    <property type="match status" value="1"/>
</dbReference>
<dbReference type="InterPro" id="IPR002933">
    <property type="entry name" value="Peptidase_M20"/>
</dbReference>
<dbReference type="EMBL" id="PVXO01000005">
    <property type="protein sequence ID" value="PRR80564.1"/>
    <property type="molecule type" value="Genomic_DNA"/>
</dbReference>
<evidence type="ECO:0000259" key="4">
    <source>
        <dbReference type="Pfam" id="PF07687"/>
    </source>
</evidence>
<sequence length="385" mass="41963">MTIREMTKKYTQNIIDLRRKFHQYPEASLNEYNTSKMIKDELDRLGIPYKTAANTGIIAEIKGKSSNKTVALRADIDALSVTELNECEFKSKNDGFMHACGHDCHISMLLGAAMVLNDIKDTLNGTVRLIFQPAEEVAEGAKMMIEAGALEGVDGIFGMHVWSDIECGSVCVQEGPLMASSDLFTIKVKGKGGHGSAPHQGVDAVLTSSAIVMNLQTIVSRELNPLQPTVVSVGSLNAGSRFNVIASEGVLTGTTRCFDADIRNKFPEMLERIAKDTASTFRAEAEVEYSYGTPIVINNAQYSKLAEGSLEKIGAKSIVIEKIMGGEDFAEYLNKVPGVLALVGVRNKSKNACYPQHHPHYTVDEEALEIGSALYAQYAEDFLNK</sequence>
<evidence type="ECO:0000256" key="3">
    <source>
        <dbReference type="PIRSR" id="PIRSR005962-1"/>
    </source>
</evidence>
<dbReference type="PIRSF" id="PIRSF005962">
    <property type="entry name" value="Pept_M20D_amidohydro"/>
    <property type="match status" value="1"/>
</dbReference>
<dbReference type="AlphaFoldDB" id="A0A2T0B9J7"/>
<dbReference type="InterPro" id="IPR011650">
    <property type="entry name" value="Peptidase_M20_dimer"/>
</dbReference>
<dbReference type="CDD" id="cd08019">
    <property type="entry name" value="M20_Acy1-like"/>
    <property type="match status" value="1"/>
</dbReference>
<dbReference type="RefSeq" id="WP_106062364.1">
    <property type="nucleotide sequence ID" value="NZ_PVXO01000005.1"/>
</dbReference>
<keyword evidence="2 5" id="KW-0378">Hydrolase</keyword>
<keyword evidence="3" id="KW-0464">Manganese</keyword>
<dbReference type="GO" id="GO:0046872">
    <property type="term" value="F:metal ion binding"/>
    <property type="evidence" value="ECO:0007669"/>
    <property type="project" value="UniProtKB-KW"/>
</dbReference>
<keyword evidence="3" id="KW-0479">Metal-binding</keyword>
<feature type="binding site" evidence="3">
    <location>
        <position position="160"/>
    </location>
    <ligand>
        <name>Mn(2+)</name>
        <dbReference type="ChEBI" id="CHEBI:29035"/>
        <label>2</label>
    </ligand>
</feature>
<evidence type="ECO:0000313" key="5">
    <source>
        <dbReference type="EMBL" id="PRR80564.1"/>
    </source>
</evidence>
<name>A0A2T0B9J7_9CLOT</name>
<accession>A0A2T0B9J7</accession>
<dbReference type="Gene3D" id="3.30.70.360">
    <property type="match status" value="1"/>
</dbReference>
<dbReference type="Pfam" id="PF01546">
    <property type="entry name" value="Peptidase_M20"/>
    <property type="match status" value="1"/>
</dbReference>
<dbReference type="NCBIfam" id="TIGR01891">
    <property type="entry name" value="amidohydrolases"/>
    <property type="match status" value="1"/>
</dbReference>
<feature type="binding site" evidence="3">
    <location>
        <position position="100"/>
    </location>
    <ligand>
        <name>Mn(2+)</name>
        <dbReference type="ChEBI" id="CHEBI:29035"/>
        <label>2</label>
    </ligand>
</feature>
<comment type="similarity">
    <text evidence="1">Belongs to the peptidase M20 family.</text>
</comment>
<evidence type="ECO:0000256" key="1">
    <source>
        <dbReference type="ARBA" id="ARBA00006153"/>
    </source>
</evidence>
<keyword evidence="6" id="KW-1185">Reference proteome</keyword>
<reference evidence="5 6" key="1">
    <citation type="submission" date="2018-03" db="EMBL/GenBank/DDBJ databases">
        <title>Genome sequence of Clostridium liquoris DSM 100320.</title>
        <authorList>
            <person name="Poehlein A."/>
            <person name="Daniel R."/>
        </authorList>
    </citation>
    <scope>NUCLEOTIDE SEQUENCE [LARGE SCALE GENOMIC DNA]</scope>
    <source>
        <strain evidence="5 6">DSM 100320</strain>
    </source>
</reference>